<reference evidence="2" key="1">
    <citation type="journal article" date="2020" name="Stud. Mycol.">
        <title>101 Dothideomycetes genomes: A test case for predicting lifestyles and emergence of pathogens.</title>
        <authorList>
            <person name="Haridas S."/>
            <person name="Albert R."/>
            <person name="Binder M."/>
            <person name="Bloem J."/>
            <person name="LaButti K."/>
            <person name="Salamov A."/>
            <person name="Andreopoulos B."/>
            <person name="Baker S."/>
            <person name="Barry K."/>
            <person name="Bills G."/>
            <person name="Bluhm B."/>
            <person name="Cannon C."/>
            <person name="Castanera R."/>
            <person name="Culley D."/>
            <person name="Daum C."/>
            <person name="Ezra D."/>
            <person name="Gonzalez J."/>
            <person name="Henrissat B."/>
            <person name="Kuo A."/>
            <person name="Liang C."/>
            <person name="Lipzen A."/>
            <person name="Lutzoni F."/>
            <person name="Magnuson J."/>
            <person name="Mondo S."/>
            <person name="Nolan M."/>
            <person name="Ohm R."/>
            <person name="Pangilinan J."/>
            <person name="Park H.-J."/>
            <person name="Ramirez L."/>
            <person name="Alfaro M."/>
            <person name="Sun H."/>
            <person name="Tritt A."/>
            <person name="Yoshinaga Y."/>
            <person name="Zwiers L.-H."/>
            <person name="Turgeon B."/>
            <person name="Goodwin S."/>
            <person name="Spatafora J."/>
            <person name="Crous P."/>
            <person name="Grigoriev I."/>
        </authorList>
    </citation>
    <scope>NUCLEOTIDE SEQUENCE [LARGE SCALE GENOMIC DNA]</scope>
    <source>
        <strain evidence="2">CECT 20119</strain>
    </source>
</reference>
<organism evidence="1 2">
    <name type="scientific">Elsinoe ampelina</name>
    <dbReference type="NCBI Taxonomy" id="302913"/>
    <lineage>
        <taxon>Eukaryota</taxon>
        <taxon>Fungi</taxon>
        <taxon>Dikarya</taxon>
        <taxon>Ascomycota</taxon>
        <taxon>Pezizomycotina</taxon>
        <taxon>Dothideomycetes</taxon>
        <taxon>Dothideomycetidae</taxon>
        <taxon>Myriangiales</taxon>
        <taxon>Elsinoaceae</taxon>
        <taxon>Elsinoe</taxon>
    </lineage>
</organism>
<dbReference type="EMBL" id="ML992510">
    <property type="protein sequence ID" value="KAF2221657.1"/>
    <property type="molecule type" value="Genomic_DNA"/>
</dbReference>
<protein>
    <submittedName>
        <fullName evidence="1">Uncharacterized protein</fullName>
    </submittedName>
</protein>
<sequence length="145" mass="16424">MGPQVERASDAHFEDRIGLIKTQPDFESMMILTEGEVVLDLKVPLHVISLMRRVAEMPIFLLDTKAGVIYWHEGVAPIGEQSLREQVTCDYPEVTSKLEADWRDNALAWAVPDSFEVLKDLIRNLDSFPTGSREVNDRWPANDTA</sequence>
<dbReference type="AlphaFoldDB" id="A0A6A6G7K0"/>
<accession>A0A6A6G7K0</accession>
<name>A0A6A6G7K0_9PEZI</name>
<keyword evidence="2" id="KW-1185">Reference proteome</keyword>
<gene>
    <name evidence="1" type="ORF">BDZ85DRAFT_251376</name>
</gene>
<evidence type="ECO:0000313" key="1">
    <source>
        <dbReference type="EMBL" id="KAF2221657.1"/>
    </source>
</evidence>
<proteinExistence type="predicted"/>
<dbReference type="OrthoDB" id="5343383at2759"/>
<dbReference type="Proteomes" id="UP000799538">
    <property type="component" value="Unassembled WGS sequence"/>
</dbReference>
<evidence type="ECO:0000313" key="2">
    <source>
        <dbReference type="Proteomes" id="UP000799538"/>
    </source>
</evidence>